<dbReference type="RefSeq" id="WP_102994648.1">
    <property type="nucleotide sequence ID" value="NZ_CP025938.1"/>
</dbReference>
<evidence type="ECO:0000313" key="1">
    <source>
        <dbReference type="EMBL" id="AUS04541.1"/>
    </source>
</evidence>
<dbReference type="OrthoDB" id="1491239at2"/>
<proteinExistence type="predicted"/>
<gene>
    <name evidence="1" type="ORF">C1A40_03200</name>
</gene>
<protein>
    <submittedName>
        <fullName evidence="1">Uncharacterized protein</fullName>
    </submittedName>
</protein>
<keyword evidence="2" id="KW-1185">Reference proteome</keyword>
<dbReference type="KEGG" id="taj:C1A40_03200"/>
<sequence>MIKKLVLVFIVIFAIKGHSQQSTVSPYSYYGIGNLNFKGTVENRSMGGLSIYNDSIHVNLRNPASFGGENLASWGGKSRPVKYTVGGSYQSTTLKSETDKGKTSSTTFNYLAMSFPIGKLGFGVGIMPYSSVGYKLDNLNDDGNLGNRFRGEGGINKVFLGVGYQLLSGLSVGADVQYNFGNIQNSIIAFQYDGEIPTQYQTREDNRSDLSGVNFNLGVSYKRMLTERLELVSGLTYTAQSNLHSVNERSFSTIVINSNTGVESALNTIEDNLENKGLKETDLTLPSRITFGVGIGQPRSWFLGAEYMAQNTSEFGNPLYDNTGAEYENSSRLSFGGFLIPQYNSFSNYFKRVVYRGGLRMEKSGLNINDESIKEFGISFGAGLPVGDNRLFSNANLGLEFGKRGTTESNLIQENFINFQISLSLNDRWFQRESTINRLK</sequence>
<accession>A0A2I7SF65</accession>
<name>A0A2I7SF65_9FLAO</name>
<dbReference type="Gene3D" id="2.40.160.60">
    <property type="entry name" value="Outer membrane protein transport protein (OMPP1/FadL/TodX)"/>
    <property type="match status" value="1"/>
</dbReference>
<dbReference type="Proteomes" id="UP000236592">
    <property type="component" value="Chromosome"/>
</dbReference>
<reference evidence="2" key="1">
    <citation type="submission" date="2018-01" db="EMBL/GenBank/DDBJ databases">
        <title>Complete genome of Tamlana sp. UJ94.</title>
        <authorList>
            <person name="Jung J."/>
            <person name="Chung D."/>
            <person name="Bae S.S."/>
            <person name="Baek K."/>
        </authorList>
    </citation>
    <scope>NUCLEOTIDE SEQUENCE [LARGE SCALE GENOMIC DNA]</scope>
    <source>
        <strain evidence="2">UJ94</strain>
    </source>
</reference>
<dbReference type="AlphaFoldDB" id="A0A2I7SF65"/>
<organism evidence="1 2">
    <name type="scientific">Pseudotamlana carrageenivorans</name>
    <dbReference type="NCBI Taxonomy" id="2069432"/>
    <lineage>
        <taxon>Bacteria</taxon>
        <taxon>Pseudomonadati</taxon>
        <taxon>Bacteroidota</taxon>
        <taxon>Flavobacteriia</taxon>
        <taxon>Flavobacteriales</taxon>
        <taxon>Flavobacteriaceae</taxon>
        <taxon>Pseudotamlana</taxon>
    </lineage>
</organism>
<dbReference type="EMBL" id="CP025938">
    <property type="protein sequence ID" value="AUS04541.1"/>
    <property type="molecule type" value="Genomic_DNA"/>
</dbReference>
<evidence type="ECO:0000313" key="2">
    <source>
        <dbReference type="Proteomes" id="UP000236592"/>
    </source>
</evidence>